<evidence type="ECO:0000256" key="2">
    <source>
        <dbReference type="SAM" id="Phobius"/>
    </source>
</evidence>
<dbReference type="Proteomes" id="UP000585474">
    <property type="component" value="Unassembled WGS sequence"/>
</dbReference>
<dbReference type="AlphaFoldDB" id="A0A7J0GG19"/>
<proteinExistence type="predicted"/>
<accession>A0A7J0GG19</accession>
<keyword evidence="4" id="KW-1185">Reference proteome</keyword>
<sequence length="74" mass="8176">MQHLCDFNLRNSKGSGNNEQDDVESGHAIPPSFPQCWFFVLVSCLVGVSLATVANIRRLGVSRSSKESIVRLEK</sequence>
<evidence type="ECO:0000256" key="1">
    <source>
        <dbReference type="SAM" id="MobiDB-lite"/>
    </source>
</evidence>
<feature type="region of interest" description="Disordered" evidence="1">
    <location>
        <begin position="1"/>
        <end position="26"/>
    </location>
</feature>
<name>A0A7J0GG19_9ERIC</name>
<keyword evidence="2" id="KW-0472">Membrane</keyword>
<evidence type="ECO:0000313" key="4">
    <source>
        <dbReference type="Proteomes" id="UP000585474"/>
    </source>
</evidence>
<feature type="compositionally biased region" description="Polar residues" evidence="1">
    <location>
        <begin position="9"/>
        <end position="18"/>
    </location>
</feature>
<feature type="transmembrane region" description="Helical" evidence="2">
    <location>
        <begin position="37"/>
        <end position="56"/>
    </location>
</feature>
<dbReference type="EMBL" id="BJWL01000021">
    <property type="protein sequence ID" value="GFZ09714.1"/>
    <property type="molecule type" value="Genomic_DNA"/>
</dbReference>
<comment type="caution">
    <text evidence="3">The sequence shown here is derived from an EMBL/GenBank/DDBJ whole genome shotgun (WGS) entry which is preliminary data.</text>
</comment>
<evidence type="ECO:0000313" key="3">
    <source>
        <dbReference type="EMBL" id="GFZ09714.1"/>
    </source>
</evidence>
<keyword evidence="2" id="KW-1133">Transmembrane helix</keyword>
<gene>
    <name evidence="3" type="ORF">Acr_21g0003130</name>
</gene>
<reference evidence="3 4" key="1">
    <citation type="submission" date="2019-07" db="EMBL/GenBank/DDBJ databases">
        <title>De Novo Assembly of kiwifruit Actinidia rufa.</title>
        <authorList>
            <person name="Sugita-Konishi S."/>
            <person name="Sato K."/>
            <person name="Mori E."/>
            <person name="Abe Y."/>
            <person name="Kisaki G."/>
            <person name="Hamano K."/>
            <person name="Suezawa K."/>
            <person name="Otani M."/>
            <person name="Fukuda T."/>
            <person name="Manabe T."/>
            <person name="Gomi K."/>
            <person name="Tabuchi M."/>
            <person name="Akimitsu K."/>
            <person name="Kataoka I."/>
        </authorList>
    </citation>
    <scope>NUCLEOTIDE SEQUENCE [LARGE SCALE GENOMIC DNA]</scope>
    <source>
        <strain evidence="4">cv. Fuchu</strain>
    </source>
</reference>
<keyword evidence="2" id="KW-0812">Transmembrane</keyword>
<organism evidence="3 4">
    <name type="scientific">Actinidia rufa</name>
    <dbReference type="NCBI Taxonomy" id="165716"/>
    <lineage>
        <taxon>Eukaryota</taxon>
        <taxon>Viridiplantae</taxon>
        <taxon>Streptophyta</taxon>
        <taxon>Embryophyta</taxon>
        <taxon>Tracheophyta</taxon>
        <taxon>Spermatophyta</taxon>
        <taxon>Magnoliopsida</taxon>
        <taxon>eudicotyledons</taxon>
        <taxon>Gunneridae</taxon>
        <taxon>Pentapetalae</taxon>
        <taxon>asterids</taxon>
        <taxon>Ericales</taxon>
        <taxon>Actinidiaceae</taxon>
        <taxon>Actinidia</taxon>
    </lineage>
</organism>
<protein>
    <submittedName>
        <fullName evidence="3">Uncharacterized protein</fullName>
    </submittedName>
</protein>